<dbReference type="RefSeq" id="WP_198876387.1">
    <property type="nucleotide sequence ID" value="NZ_JAEKMH010000002.1"/>
</dbReference>
<sequence length="657" mass="72248">MSVLRRITGIFSEPPNADELALAQWSALSRQVPLMYAMLVSNSLILAWTHYGVAPVELTLYVPAVLVALSILRTTLWWIKRHRLPTADQARANLRSMIWVGAALALGFTAWSFALFPFGDAYLKSQIAFYMGITTIGCMFCLMHVRTAALAVGMCVLVPFTAFFVASGQDTLIAIAINMALAVAALLIILLGNNRDFADLVASRGEMAQRQAETQRLLEENHRLANIDSLTGIPNRRSFERELVARLEAAQAQGQSITVARIDIDNFRSVNEVYGQITGDLVLAELARRLAVVKRGSSFLARLDGDNFALIMSEVRYDKTGYPRCAQVITDALRPSFDLPLGVVRITASMGMAASRPGDTAESLFDHADYATWIAKRDTRGGCIEFDDSHLKDLRKTRHMEHLLHTADLDEEIYILLQPQFDVSLGETTGFEVLARWRSPILGEVSPVDFIPMAERTGQVNRVTQAVLRKAIAVGAQLPRSIRLSVNLSANDIGSTSAIEKIVAIVGASPTPTRIDFEITETAVMRDLKQANQSLLVLLGLGARIALDDFGTGHSSLTHVQKLPLHRIKIDRSFVAEVNNDPASRAIVKTMIDLCRNLGISCVFEGIETEEQLRALVALGGSVMQGYLFGRPMTADQVADYLKRERGLKRLEGRAAS</sequence>
<reference evidence="4" key="1">
    <citation type="submission" date="2020-12" db="EMBL/GenBank/DDBJ databases">
        <title>Devosia sp. MSA67 isolated from Mo River.</title>
        <authorList>
            <person name="Ma F."/>
            <person name="Zi Z."/>
        </authorList>
    </citation>
    <scope>NUCLEOTIDE SEQUENCE</scope>
    <source>
        <strain evidence="4">MSA67</strain>
    </source>
</reference>
<feature type="transmembrane region" description="Helical" evidence="1">
    <location>
        <begin position="34"/>
        <end position="54"/>
    </location>
</feature>
<keyword evidence="1" id="KW-0812">Transmembrane</keyword>
<dbReference type="InterPro" id="IPR000160">
    <property type="entry name" value="GGDEF_dom"/>
</dbReference>
<evidence type="ECO:0000259" key="2">
    <source>
        <dbReference type="PROSITE" id="PS50883"/>
    </source>
</evidence>
<dbReference type="PANTHER" id="PTHR44757:SF2">
    <property type="entry name" value="BIOFILM ARCHITECTURE MAINTENANCE PROTEIN MBAA"/>
    <property type="match status" value="1"/>
</dbReference>
<organism evidence="4 5">
    <name type="scientific">Devosia sediminis</name>
    <dbReference type="NCBI Taxonomy" id="2798801"/>
    <lineage>
        <taxon>Bacteria</taxon>
        <taxon>Pseudomonadati</taxon>
        <taxon>Pseudomonadota</taxon>
        <taxon>Alphaproteobacteria</taxon>
        <taxon>Hyphomicrobiales</taxon>
        <taxon>Devosiaceae</taxon>
        <taxon>Devosia</taxon>
    </lineage>
</organism>
<dbReference type="InterPro" id="IPR043128">
    <property type="entry name" value="Rev_trsase/Diguanyl_cyclase"/>
</dbReference>
<evidence type="ECO:0000259" key="3">
    <source>
        <dbReference type="PROSITE" id="PS50887"/>
    </source>
</evidence>
<proteinExistence type="predicted"/>
<feature type="transmembrane region" description="Helical" evidence="1">
    <location>
        <begin position="172"/>
        <end position="191"/>
    </location>
</feature>
<gene>
    <name evidence="4" type="ORF">JEQ47_10700</name>
</gene>
<dbReference type="PROSITE" id="PS50887">
    <property type="entry name" value="GGDEF"/>
    <property type="match status" value="1"/>
</dbReference>
<feature type="transmembrane region" description="Helical" evidence="1">
    <location>
        <begin position="99"/>
        <end position="119"/>
    </location>
</feature>
<dbReference type="EMBL" id="JAEKMH010000002">
    <property type="protein sequence ID" value="MBJ3785191.1"/>
    <property type="molecule type" value="Genomic_DNA"/>
</dbReference>
<dbReference type="NCBIfam" id="TIGR00254">
    <property type="entry name" value="GGDEF"/>
    <property type="match status" value="1"/>
</dbReference>
<dbReference type="PANTHER" id="PTHR44757">
    <property type="entry name" value="DIGUANYLATE CYCLASE DGCP"/>
    <property type="match status" value="1"/>
</dbReference>
<dbReference type="CDD" id="cd01948">
    <property type="entry name" value="EAL"/>
    <property type="match status" value="1"/>
</dbReference>
<name>A0A934MM02_9HYPH</name>
<feature type="transmembrane region" description="Helical" evidence="1">
    <location>
        <begin position="149"/>
        <end position="166"/>
    </location>
</feature>
<dbReference type="SUPFAM" id="SSF55073">
    <property type="entry name" value="Nucleotide cyclase"/>
    <property type="match status" value="1"/>
</dbReference>
<dbReference type="Gene3D" id="3.20.20.450">
    <property type="entry name" value="EAL domain"/>
    <property type="match status" value="1"/>
</dbReference>
<dbReference type="InterPro" id="IPR029787">
    <property type="entry name" value="Nucleotide_cyclase"/>
</dbReference>
<dbReference type="Gene3D" id="3.30.70.270">
    <property type="match status" value="1"/>
</dbReference>
<dbReference type="SUPFAM" id="SSF141868">
    <property type="entry name" value="EAL domain-like"/>
    <property type="match status" value="1"/>
</dbReference>
<dbReference type="CDD" id="cd01949">
    <property type="entry name" value="GGDEF"/>
    <property type="match status" value="1"/>
</dbReference>
<feature type="domain" description="GGDEF" evidence="3">
    <location>
        <begin position="255"/>
        <end position="388"/>
    </location>
</feature>
<keyword evidence="1" id="KW-1133">Transmembrane helix</keyword>
<keyword evidence="5" id="KW-1185">Reference proteome</keyword>
<dbReference type="AlphaFoldDB" id="A0A934MM02"/>
<dbReference type="Pfam" id="PF00563">
    <property type="entry name" value="EAL"/>
    <property type="match status" value="1"/>
</dbReference>
<evidence type="ECO:0000313" key="4">
    <source>
        <dbReference type="EMBL" id="MBJ3785191.1"/>
    </source>
</evidence>
<dbReference type="InterPro" id="IPR001633">
    <property type="entry name" value="EAL_dom"/>
</dbReference>
<feature type="transmembrane region" description="Helical" evidence="1">
    <location>
        <begin position="60"/>
        <end position="79"/>
    </location>
</feature>
<dbReference type="InterPro" id="IPR035919">
    <property type="entry name" value="EAL_sf"/>
</dbReference>
<protein>
    <submittedName>
        <fullName evidence="4">EAL domain-containing protein</fullName>
    </submittedName>
</protein>
<feature type="domain" description="EAL" evidence="2">
    <location>
        <begin position="397"/>
        <end position="646"/>
    </location>
</feature>
<dbReference type="PROSITE" id="PS50883">
    <property type="entry name" value="EAL"/>
    <property type="match status" value="1"/>
</dbReference>
<dbReference type="InterPro" id="IPR052155">
    <property type="entry name" value="Biofilm_reg_signaling"/>
</dbReference>
<evidence type="ECO:0000256" key="1">
    <source>
        <dbReference type="SAM" id="Phobius"/>
    </source>
</evidence>
<dbReference type="SMART" id="SM00267">
    <property type="entry name" value="GGDEF"/>
    <property type="match status" value="1"/>
</dbReference>
<dbReference type="Proteomes" id="UP000602124">
    <property type="component" value="Unassembled WGS sequence"/>
</dbReference>
<comment type="caution">
    <text evidence="4">The sequence shown here is derived from an EMBL/GenBank/DDBJ whole genome shotgun (WGS) entry which is preliminary data.</text>
</comment>
<dbReference type="Pfam" id="PF00990">
    <property type="entry name" value="GGDEF"/>
    <property type="match status" value="1"/>
</dbReference>
<dbReference type="SMART" id="SM00052">
    <property type="entry name" value="EAL"/>
    <property type="match status" value="1"/>
</dbReference>
<accession>A0A934MM02</accession>
<evidence type="ECO:0000313" key="5">
    <source>
        <dbReference type="Proteomes" id="UP000602124"/>
    </source>
</evidence>
<keyword evidence="1" id="KW-0472">Membrane</keyword>